<accession>A0A3P3E2Z2</accession>
<dbReference type="Pfam" id="PF05930">
    <property type="entry name" value="Phage_AlpA"/>
    <property type="match status" value="1"/>
</dbReference>
<dbReference type="EMBL" id="RQXU01000035">
    <property type="protein sequence ID" value="RRH80830.1"/>
    <property type="molecule type" value="Genomic_DNA"/>
</dbReference>
<evidence type="ECO:0000313" key="3">
    <source>
        <dbReference type="Proteomes" id="UP000271137"/>
    </source>
</evidence>
<dbReference type="AlphaFoldDB" id="A0A3P3E2Z2"/>
<protein>
    <submittedName>
        <fullName evidence="1">AlpA family phage regulatory protein</fullName>
    </submittedName>
</protein>
<proteinExistence type="predicted"/>
<sequence length="83" mass="9227">MQFEPHADHRHVDLSSATGPAFFRMADVVRITALSRATVYRRIAEGKFPPPVHLGGHACGWPRAALQRWVEDPEGYSEASGTR</sequence>
<evidence type="ECO:0000313" key="2">
    <source>
        <dbReference type="EMBL" id="RSZ38605.1"/>
    </source>
</evidence>
<dbReference type="Gene3D" id="1.10.238.160">
    <property type="match status" value="1"/>
</dbReference>
<evidence type="ECO:0000313" key="1">
    <source>
        <dbReference type="EMBL" id="RRH80830.1"/>
    </source>
</evidence>
<dbReference type="EMBL" id="RXFQ01000005">
    <property type="protein sequence ID" value="RSZ38605.1"/>
    <property type="molecule type" value="Genomic_DNA"/>
</dbReference>
<dbReference type="Proteomes" id="UP000271590">
    <property type="component" value="Unassembled WGS sequence"/>
</dbReference>
<dbReference type="InterPro" id="IPR010260">
    <property type="entry name" value="AlpA"/>
</dbReference>
<reference evidence="2 3" key="2">
    <citation type="submission" date="2018-12" db="EMBL/GenBank/DDBJ databases">
        <title>The genome sequences of strain 502.</title>
        <authorList>
            <person name="Gao J."/>
            <person name="Sun J."/>
        </authorList>
    </citation>
    <scope>NUCLEOTIDE SEQUENCE [LARGE SCALE GENOMIC DNA]</scope>
    <source>
        <strain evidence="2 3">502</strain>
    </source>
</reference>
<dbReference type="Proteomes" id="UP000271137">
    <property type="component" value="Unassembled WGS sequence"/>
</dbReference>
<keyword evidence="3" id="KW-1185">Reference proteome</keyword>
<name>A0A3P3E2Z2_9BURK</name>
<reference evidence="1 4" key="1">
    <citation type="submission" date="2018-11" db="EMBL/GenBank/DDBJ databases">
        <title>The genome of Variovorax sp T529.</title>
        <authorList>
            <person name="Gao J."/>
        </authorList>
    </citation>
    <scope>NUCLEOTIDE SEQUENCE [LARGE SCALE GENOMIC DNA]</scope>
    <source>
        <strain evidence="1 4">T529</strain>
    </source>
</reference>
<evidence type="ECO:0000313" key="4">
    <source>
        <dbReference type="Proteomes" id="UP000271590"/>
    </source>
</evidence>
<comment type="caution">
    <text evidence="1">The sequence shown here is derived from an EMBL/GenBank/DDBJ whole genome shotgun (WGS) entry which is preliminary data.</text>
</comment>
<gene>
    <name evidence="1" type="ORF">EH244_30050</name>
    <name evidence="2" type="ORF">EJO66_09435</name>
</gene>
<dbReference type="RefSeq" id="WP_124961944.1">
    <property type="nucleotide sequence ID" value="NZ_RQXU01000035.1"/>
</dbReference>
<organism evidence="1 4">
    <name type="scientific">Variovorax beijingensis</name>
    <dbReference type="NCBI Taxonomy" id="2496117"/>
    <lineage>
        <taxon>Bacteria</taxon>
        <taxon>Pseudomonadati</taxon>
        <taxon>Pseudomonadota</taxon>
        <taxon>Betaproteobacteria</taxon>
        <taxon>Burkholderiales</taxon>
        <taxon>Comamonadaceae</taxon>
        <taxon>Variovorax</taxon>
    </lineage>
</organism>